<dbReference type="RefSeq" id="WP_181584393.1">
    <property type="nucleotide sequence ID" value="NZ_CP059399.1"/>
</dbReference>
<reference evidence="1 2" key="1">
    <citation type="submission" date="2020-07" db="EMBL/GenBank/DDBJ databases">
        <authorList>
            <person name="Zhuang K."/>
            <person name="Ran Y."/>
        </authorList>
    </citation>
    <scope>NUCLEOTIDE SEQUENCE [LARGE SCALE GENOMIC DNA]</scope>
    <source>
        <strain evidence="1 2">WCH-YHL-001</strain>
    </source>
</reference>
<dbReference type="Proteomes" id="UP000515512">
    <property type="component" value="Chromosome"/>
</dbReference>
<dbReference type="EMBL" id="CP059399">
    <property type="protein sequence ID" value="QLY33229.1"/>
    <property type="molecule type" value="Genomic_DNA"/>
</dbReference>
<dbReference type="KEGG" id="nhu:H0264_14235"/>
<accession>A0A7D7A0V0</accession>
<protein>
    <submittedName>
        <fullName evidence="1">Uncharacterized protein</fullName>
    </submittedName>
</protein>
<evidence type="ECO:0000313" key="1">
    <source>
        <dbReference type="EMBL" id="QLY33229.1"/>
    </source>
</evidence>
<keyword evidence="2" id="KW-1185">Reference proteome</keyword>
<gene>
    <name evidence="1" type="ORF">H0264_14235</name>
</gene>
<organism evidence="1 2">
    <name type="scientific">Nocardia huaxiensis</name>
    <dbReference type="NCBI Taxonomy" id="2755382"/>
    <lineage>
        <taxon>Bacteria</taxon>
        <taxon>Bacillati</taxon>
        <taxon>Actinomycetota</taxon>
        <taxon>Actinomycetes</taxon>
        <taxon>Mycobacteriales</taxon>
        <taxon>Nocardiaceae</taxon>
        <taxon>Nocardia</taxon>
    </lineage>
</organism>
<name>A0A7D7A0V0_9NOCA</name>
<sequence length="133" mass="14941">MSFEQVETVLLHRDRATPRWLVIGTDNGRPVMRVREMDGTYAEVTRGQRHRLEQAFAVADSHGATMASQLKSQAALDILGTLEDAEDAAAPEPAAWEVRFHEEAQFMFFESARRTRLVGLPAPESDPAHREQP</sequence>
<evidence type="ECO:0000313" key="2">
    <source>
        <dbReference type="Proteomes" id="UP000515512"/>
    </source>
</evidence>
<proteinExistence type="predicted"/>
<dbReference type="AlphaFoldDB" id="A0A7D7A0V0"/>